<dbReference type="PROSITE" id="PS00144">
    <property type="entry name" value="ASN_GLN_ASE_1"/>
    <property type="match status" value="1"/>
</dbReference>
<evidence type="ECO:0000256" key="3">
    <source>
        <dbReference type="PROSITE-ProRule" id="PRU10099"/>
    </source>
</evidence>
<dbReference type="InterPro" id="IPR027473">
    <property type="entry name" value="L-asparaginase_C"/>
</dbReference>
<comment type="similarity">
    <text evidence="1">Belongs to the asparaginase 1 family.</text>
</comment>
<evidence type="ECO:0000259" key="6">
    <source>
        <dbReference type="Pfam" id="PF17763"/>
    </source>
</evidence>
<dbReference type="SFLD" id="SFLDS00057">
    <property type="entry name" value="Glutaminase/Asparaginase"/>
    <property type="match status" value="1"/>
</dbReference>
<gene>
    <name evidence="7" type="ORF">SM757_22490</name>
</gene>
<protein>
    <submittedName>
        <fullName evidence="7">Asparaginase</fullName>
    </submittedName>
</protein>
<dbReference type="PIRSF" id="PIRSF500176">
    <property type="entry name" value="L_ASNase"/>
    <property type="match status" value="1"/>
</dbReference>
<evidence type="ECO:0000313" key="8">
    <source>
        <dbReference type="Proteomes" id="UP001293718"/>
    </source>
</evidence>
<dbReference type="InterPro" id="IPR020827">
    <property type="entry name" value="Asparaginase/glutaminase_AS1"/>
</dbReference>
<dbReference type="InterPro" id="IPR040919">
    <property type="entry name" value="Asparaginase_C"/>
</dbReference>
<dbReference type="InterPro" id="IPR027475">
    <property type="entry name" value="Asparaginase/glutaminase_AS2"/>
</dbReference>
<dbReference type="Gene3D" id="3.40.50.1170">
    <property type="entry name" value="L-asparaginase, N-terminal domain"/>
    <property type="match status" value="1"/>
</dbReference>
<evidence type="ECO:0000256" key="4">
    <source>
        <dbReference type="PROSITE-ProRule" id="PRU10100"/>
    </source>
</evidence>
<name>A0ABU5IKD8_9BURK</name>
<keyword evidence="8" id="KW-1185">Reference proteome</keyword>
<dbReference type="SMART" id="SM00870">
    <property type="entry name" value="Asparaginase"/>
    <property type="match status" value="1"/>
</dbReference>
<dbReference type="Gene3D" id="3.40.50.40">
    <property type="match status" value="1"/>
</dbReference>
<dbReference type="SUPFAM" id="SSF53774">
    <property type="entry name" value="Glutaminase/Asparaginase"/>
    <property type="match status" value="1"/>
</dbReference>
<evidence type="ECO:0000256" key="1">
    <source>
        <dbReference type="ARBA" id="ARBA00010518"/>
    </source>
</evidence>
<dbReference type="InterPro" id="IPR004550">
    <property type="entry name" value="AsnASE_II"/>
</dbReference>
<dbReference type="Proteomes" id="UP001293718">
    <property type="component" value="Unassembled WGS sequence"/>
</dbReference>
<feature type="domain" description="Asparaginase/glutaminase C-terminal" evidence="6">
    <location>
        <begin position="215"/>
        <end position="307"/>
    </location>
</feature>
<dbReference type="InterPro" id="IPR027474">
    <property type="entry name" value="L-asparaginase_N"/>
</dbReference>
<keyword evidence="2" id="KW-0378">Hydrolase</keyword>
<feature type="active site" evidence="4">
    <location>
        <position position="92"/>
    </location>
</feature>
<dbReference type="InterPro" id="IPR006034">
    <property type="entry name" value="Asparaginase/glutaminase-like"/>
</dbReference>
<dbReference type="RefSeq" id="WP_066334245.1">
    <property type="nucleotide sequence ID" value="NZ_JAXOJX010000042.1"/>
</dbReference>
<dbReference type="EMBL" id="JAXOJX010000042">
    <property type="protein sequence ID" value="MDZ5459351.1"/>
    <property type="molecule type" value="Genomic_DNA"/>
</dbReference>
<comment type="caution">
    <text evidence="7">The sequence shown here is derived from an EMBL/GenBank/DDBJ whole genome shotgun (WGS) entry which is preliminary data.</text>
</comment>
<dbReference type="Pfam" id="PF00710">
    <property type="entry name" value="Asparaginase"/>
    <property type="match status" value="1"/>
</dbReference>
<dbReference type="InterPro" id="IPR036152">
    <property type="entry name" value="Asp/glu_Ase-like_sf"/>
</dbReference>
<sequence>MQSRFVVLGTGGTIAGTAAAADDHLGYQAAQLGIQTLLAGVPALKDWPVEAEQLAQLDSKDATHALWQALAQRASHHLARPEVAGVIVTHGTDTMEEAAYFLHRVLAPRDKPVVFTGAMRPATALMADGPQNLVDALTLAATPGARGVLVTMGGGVHGAAEVRKQHSYRLDTLSCGDAGALGFVEAGRLRRLRDWPAGEALGLAAVSAPVAHWPRVDVVMSHGGADGRVVRALLAAGTDGLAVAATGNGTLHAALLAALEEAAARGVPVLVASRCAHGGVIAQPGQRFETAGTLTPVAARIELLLQLLARRAAAAGPDGAA</sequence>
<feature type="domain" description="L-asparaginase N-terminal" evidence="5">
    <location>
        <begin position="6"/>
        <end position="190"/>
    </location>
</feature>
<evidence type="ECO:0000256" key="2">
    <source>
        <dbReference type="ARBA" id="ARBA00022801"/>
    </source>
</evidence>
<dbReference type="PIRSF" id="PIRSF001220">
    <property type="entry name" value="L-ASNase_gatD"/>
    <property type="match status" value="1"/>
</dbReference>
<accession>A0ABU5IKD8</accession>
<dbReference type="InterPro" id="IPR037152">
    <property type="entry name" value="L-asparaginase_N_sf"/>
</dbReference>
<dbReference type="PROSITE" id="PS00917">
    <property type="entry name" value="ASN_GLN_ASE_2"/>
    <property type="match status" value="1"/>
</dbReference>
<feature type="active site" evidence="3">
    <location>
        <position position="13"/>
    </location>
</feature>
<dbReference type="PRINTS" id="PR00139">
    <property type="entry name" value="ASNGLNASE"/>
</dbReference>
<evidence type="ECO:0000259" key="5">
    <source>
        <dbReference type="Pfam" id="PF00710"/>
    </source>
</evidence>
<dbReference type="CDD" id="cd08964">
    <property type="entry name" value="L-asparaginase_II"/>
    <property type="match status" value="1"/>
</dbReference>
<reference evidence="7 8" key="1">
    <citation type="submission" date="2023-11" db="EMBL/GenBank/DDBJ databases">
        <title>Draft genome of Azohydromonas lata strain H1 (DSM1123), a polyhydroxyalkanoate producer.</title>
        <authorList>
            <person name="Traversa D."/>
            <person name="D'Addabbo P."/>
            <person name="Pazzani C."/>
            <person name="Manzari C."/>
            <person name="Chiara M."/>
            <person name="Scrascia M."/>
        </authorList>
    </citation>
    <scope>NUCLEOTIDE SEQUENCE [LARGE SCALE GENOMIC DNA]</scope>
    <source>
        <strain evidence="7 8">H1</strain>
    </source>
</reference>
<dbReference type="PANTHER" id="PTHR11707">
    <property type="entry name" value="L-ASPARAGINASE"/>
    <property type="match status" value="1"/>
</dbReference>
<evidence type="ECO:0000313" key="7">
    <source>
        <dbReference type="EMBL" id="MDZ5459351.1"/>
    </source>
</evidence>
<organism evidence="7 8">
    <name type="scientific">Azohydromonas lata</name>
    <dbReference type="NCBI Taxonomy" id="45677"/>
    <lineage>
        <taxon>Bacteria</taxon>
        <taxon>Pseudomonadati</taxon>
        <taxon>Pseudomonadota</taxon>
        <taxon>Betaproteobacteria</taxon>
        <taxon>Burkholderiales</taxon>
        <taxon>Sphaerotilaceae</taxon>
        <taxon>Azohydromonas</taxon>
    </lineage>
</organism>
<proteinExistence type="inferred from homology"/>
<dbReference type="PANTHER" id="PTHR11707:SF28">
    <property type="entry name" value="60 KDA LYSOPHOSPHOLIPASE"/>
    <property type="match status" value="1"/>
</dbReference>
<dbReference type="PROSITE" id="PS51732">
    <property type="entry name" value="ASN_GLN_ASE_3"/>
    <property type="match status" value="1"/>
</dbReference>
<dbReference type="Pfam" id="PF17763">
    <property type="entry name" value="Asparaginase_C"/>
    <property type="match status" value="1"/>
</dbReference>